<dbReference type="InterPro" id="IPR036249">
    <property type="entry name" value="Thioredoxin-like_sf"/>
</dbReference>
<protein>
    <submittedName>
        <fullName evidence="7">PPPDE putative peptidase domain-containing protein</fullName>
    </submittedName>
</protein>
<keyword evidence="8" id="KW-1185">Reference proteome</keyword>
<dbReference type="InterPro" id="IPR042266">
    <property type="entry name" value="PPPDE_sf"/>
</dbReference>
<dbReference type="InterPro" id="IPR013535">
    <property type="entry name" value="PUL_dom"/>
</dbReference>
<dbReference type="GO" id="GO:0008233">
    <property type="term" value="F:peptidase activity"/>
    <property type="evidence" value="ECO:0007669"/>
    <property type="project" value="UniProtKB-KW"/>
</dbReference>
<evidence type="ECO:0000259" key="6">
    <source>
        <dbReference type="PROSITE" id="PS51858"/>
    </source>
</evidence>
<evidence type="ECO:0000313" key="7">
    <source>
        <dbReference type="EMBL" id="KAG9242763.1"/>
    </source>
</evidence>
<dbReference type="OrthoDB" id="3176171at2759"/>
<dbReference type="PROSITE" id="PS51352">
    <property type="entry name" value="THIOREDOXIN_2"/>
    <property type="match status" value="1"/>
</dbReference>
<feature type="domain" description="PPPDE" evidence="6">
    <location>
        <begin position="1"/>
        <end position="140"/>
    </location>
</feature>
<keyword evidence="3" id="KW-0378">Hydrolase</keyword>
<dbReference type="SUPFAM" id="SSF48371">
    <property type="entry name" value="ARM repeat"/>
    <property type="match status" value="1"/>
</dbReference>
<proteinExistence type="inferred from homology"/>
<gene>
    <name evidence="7" type="ORF">BJ878DRAFT_425179</name>
</gene>
<dbReference type="GO" id="GO:0070646">
    <property type="term" value="P:protein modification by small protein removal"/>
    <property type="evidence" value="ECO:0007669"/>
    <property type="project" value="TreeGrafter"/>
</dbReference>
<evidence type="ECO:0000256" key="2">
    <source>
        <dbReference type="ARBA" id="ARBA00022670"/>
    </source>
</evidence>
<dbReference type="Gene3D" id="3.90.1720.30">
    <property type="entry name" value="PPPDE domains"/>
    <property type="match status" value="1"/>
</dbReference>
<dbReference type="EMBL" id="MU254039">
    <property type="protein sequence ID" value="KAG9242763.1"/>
    <property type="molecule type" value="Genomic_DNA"/>
</dbReference>
<comment type="caution">
    <text evidence="7">The sequence shown here is derived from an EMBL/GenBank/DDBJ whole genome shotgun (WGS) entry which is preliminary data.</text>
</comment>
<evidence type="ECO:0000259" key="5">
    <source>
        <dbReference type="PROSITE" id="PS51396"/>
    </source>
</evidence>
<reference evidence="7" key="1">
    <citation type="journal article" date="2021" name="IMA Fungus">
        <title>Genomic characterization of three marine fungi, including Emericellopsis atlantica sp. nov. with signatures of a generalist lifestyle and marine biomass degradation.</title>
        <authorList>
            <person name="Hagestad O.C."/>
            <person name="Hou L."/>
            <person name="Andersen J.H."/>
            <person name="Hansen E.H."/>
            <person name="Altermark B."/>
            <person name="Li C."/>
            <person name="Kuhnert E."/>
            <person name="Cox R.J."/>
            <person name="Crous P.W."/>
            <person name="Spatafora J.W."/>
            <person name="Lail K."/>
            <person name="Amirebrahimi M."/>
            <person name="Lipzen A."/>
            <person name="Pangilinan J."/>
            <person name="Andreopoulos W."/>
            <person name="Hayes R.D."/>
            <person name="Ng V."/>
            <person name="Grigoriev I.V."/>
            <person name="Jackson S.A."/>
            <person name="Sutton T.D.S."/>
            <person name="Dobson A.D.W."/>
            <person name="Rama T."/>
        </authorList>
    </citation>
    <scope>NUCLEOTIDE SEQUENCE</scope>
    <source>
        <strain evidence="7">TRa3180A</strain>
    </source>
</reference>
<dbReference type="Gene3D" id="3.40.30.10">
    <property type="entry name" value="Glutaredoxin"/>
    <property type="match status" value="1"/>
</dbReference>
<dbReference type="InterPro" id="IPR008580">
    <property type="entry name" value="PPPDE_dom"/>
</dbReference>
<comment type="similarity">
    <text evidence="1">Belongs to the DeSI family.</text>
</comment>
<sequence>MEVQLYVYDLSNGLARNISAALVGIQIDAIYHTAIVFGGVEYTYDGGVNSLKPGASMGPPMEIIDLGETNLPMQIIMEYLDSLREIYTADAYDMFAHNCNNFSNDFATFLLGRGIPEYIVNLPDHVLNTPFGRMMKPQIDMFVKERQAKRDGGLIGVTRDSNNLKAPPKSSPVQKPKTQLAFERLLKEDKTTCSVVFFTSKNCKPCTALYPVFDELADSFSGKMTFILVDISTSFDIGSKHAIAATPTFITFLRGEQENRWSGADTNTLRLNVKMLLHMAFPQHAHESLRLPILRGVNIKPTIYSKVPPLAKLKAKLGSVAEDPGLSGLLHFIRDREEEGAAESTLPDLAQFSRFLHSAPKNLPPELMFVVVDVLRVAAADPRLSGYYAEETDHDTIVHLLTYVNSLKDCPYPLRLVTLHLLCNLFSSQLYWQHILCCQSLTEPMTQLVTTSLLDDTHPIVRVAAASLCFNIATSNSACRSEKGREALPEDSQLELVASLLEAVASEEQSAEAMRGYLLALGFLIYGSPGSGQVKDVLGSMDAQCTIMAKKKQFPEEPLIEEVGNQLIGN</sequence>
<feature type="domain" description="PUL" evidence="5">
    <location>
        <begin position="279"/>
        <end position="570"/>
    </location>
</feature>
<dbReference type="AlphaFoldDB" id="A0A9P7Z0P8"/>
<accession>A0A9P7Z0P8</accession>
<dbReference type="CDD" id="cd02947">
    <property type="entry name" value="TRX_family"/>
    <property type="match status" value="1"/>
</dbReference>
<dbReference type="PROSITE" id="PS51396">
    <property type="entry name" value="PUL"/>
    <property type="match status" value="1"/>
</dbReference>
<dbReference type="GO" id="GO:0006508">
    <property type="term" value="P:proteolysis"/>
    <property type="evidence" value="ECO:0007669"/>
    <property type="project" value="UniProtKB-KW"/>
</dbReference>
<dbReference type="Gene3D" id="1.25.10.10">
    <property type="entry name" value="Leucine-rich Repeat Variant"/>
    <property type="match status" value="1"/>
</dbReference>
<keyword evidence="2" id="KW-0645">Protease</keyword>
<dbReference type="InterPro" id="IPR016024">
    <property type="entry name" value="ARM-type_fold"/>
</dbReference>
<name>A0A9P7Z0P8_9HELO</name>
<dbReference type="Pfam" id="PF00085">
    <property type="entry name" value="Thioredoxin"/>
    <property type="match status" value="1"/>
</dbReference>
<dbReference type="SUPFAM" id="SSF52833">
    <property type="entry name" value="Thioredoxin-like"/>
    <property type="match status" value="1"/>
</dbReference>
<evidence type="ECO:0000259" key="4">
    <source>
        <dbReference type="PROSITE" id="PS51352"/>
    </source>
</evidence>
<evidence type="ECO:0000256" key="1">
    <source>
        <dbReference type="ARBA" id="ARBA00008140"/>
    </source>
</evidence>
<organism evidence="7 8">
    <name type="scientific">Calycina marina</name>
    <dbReference type="NCBI Taxonomy" id="1763456"/>
    <lineage>
        <taxon>Eukaryota</taxon>
        <taxon>Fungi</taxon>
        <taxon>Dikarya</taxon>
        <taxon>Ascomycota</taxon>
        <taxon>Pezizomycotina</taxon>
        <taxon>Leotiomycetes</taxon>
        <taxon>Helotiales</taxon>
        <taxon>Pezizellaceae</taxon>
        <taxon>Calycina</taxon>
    </lineage>
</organism>
<dbReference type="Proteomes" id="UP000887226">
    <property type="component" value="Unassembled WGS sequence"/>
</dbReference>
<dbReference type="SMART" id="SM01179">
    <property type="entry name" value="DUF862"/>
    <property type="match status" value="1"/>
</dbReference>
<dbReference type="InterPro" id="IPR013766">
    <property type="entry name" value="Thioredoxin_domain"/>
</dbReference>
<dbReference type="Pfam" id="PF05903">
    <property type="entry name" value="Peptidase_C97"/>
    <property type="match status" value="1"/>
</dbReference>
<evidence type="ECO:0000313" key="8">
    <source>
        <dbReference type="Proteomes" id="UP000887226"/>
    </source>
</evidence>
<feature type="domain" description="Thioredoxin" evidence="4">
    <location>
        <begin position="160"/>
        <end position="278"/>
    </location>
</feature>
<dbReference type="PANTHER" id="PTHR12378:SF7">
    <property type="entry name" value="DESUMOYLATING ISOPEPTIDASE 1"/>
    <property type="match status" value="1"/>
</dbReference>
<dbReference type="PANTHER" id="PTHR12378">
    <property type="entry name" value="DESUMOYLATING ISOPEPTIDASE"/>
    <property type="match status" value="1"/>
</dbReference>
<dbReference type="Pfam" id="PF08324">
    <property type="entry name" value="PUL"/>
    <property type="match status" value="1"/>
</dbReference>
<dbReference type="PROSITE" id="PS51858">
    <property type="entry name" value="PPPDE"/>
    <property type="match status" value="1"/>
</dbReference>
<evidence type="ECO:0000256" key="3">
    <source>
        <dbReference type="ARBA" id="ARBA00022801"/>
    </source>
</evidence>
<dbReference type="InterPro" id="IPR011989">
    <property type="entry name" value="ARM-like"/>
</dbReference>